<dbReference type="EMBL" id="JBIRRB010000031">
    <property type="protein sequence ID" value="MFI0915572.1"/>
    <property type="molecule type" value="Genomic_DNA"/>
</dbReference>
<protein>
    <submittedName>
        <fullName evidence="2">Uncharacterized protein</fullName>
    </submittedName>
</protein>
<dbReference type="RefSeq" id="WP_397615111.1">
    <property type="nucleotide sequence ID" value="NZ_JBIRRB010000031.1"/>
</dbReference>
<proteinExistence type="predicted"/>
<accession>A0ABW7TDH3</accession>
<name>A0ABW7TDH3_9ACTN</name>
<evidence type="ECO:0000313" key="2">
    <source>
        <dbReference type="EMBL" id="MFI0915572.1"/>
    </source>
</evidence>
<feature type="region of interest" description="Disordered" evidence="1">
    <location>
        <begin position="59"/>
        <end position="78"/>
    </location>
</feature>
<keyword evidence="3" id="KW-1185">Reference proteome</keyword>
<reference evidence="2 3" key="1">
    <citation type="submission" date="2024-10" db="EMBL/GenBank/DDBJ databases">
        <title>The Natural Products Discovery Center: Release of the First 8490 Sequenced Strains for Exploring Actinobacteria Biosynthetic Diversity.</title>
        <authorList>
            <person name="Kalkreuter E."/>
            <person name="Kautsar S.A."/>
            <person name="Yang D."/>
            <person name="Bader C.D."/>
            <person name="Teijaro C.N."/>
            <person name="Fluegel L."/>
            <person name="Davis C.M."/>
            <person name="Simpson J.R."/>
            <person name="Lauterbach L."/>
            <person name="Steele A.D."/>
            <person name="Gui C."/>
            <person name="Meng S."/>
            <person name="Li G."/>
            <person name="Viehrig K."/>
            <person name="Ye F."/>
            <person name="Su P."/>
            <person name="Kiefer A.F."/>
            <person name="Nichols A."/>
            <person name="Cepeda A.J."/>
            <person name="Yan W."/>
            <person name="Fan B."/>
            <person name="Jiang Y."/>
            <person name="Adhikari A."/>
            <person name="Zheng C.-J."/>
            <person name="Schuster L."/>
            <person name="Cowan T.M."/>
            <person name="Smanski M.J."/>
            <person name="Chevrette M.G."/>
            <person name="De Carvalho L.P.S."/>
            <person name="Shen B."/>
        </authorList>
    </citation>
    <scope>NUCLEOTIDE SEQUENCE [LARGE SCALE GENOMIC DNA]</scope>
    <source>
        <strain evidence="2 3">NPDC020979</strain>
    </source>
</reference>
<gene>
    <name evidence="2" type="ORF">ACH4TF_34905</name>
</gene>
<organism evidence="2 3">
    <name type="scientific">Streptomyces abikoensis</name>
    <dbReference type="NCBI Taxonomy" id="97398"/>
    <lineage>
        <taxon>Bacteria</taxon>
        <taxon>Bacillati</taxon>
        <taxon>Actinomycetota</taxon>
        <taxon>Actinomycetes</taxon>
        <taxon>Kitasatosporales</taxon>
        <taxon>Streptomycetaceae</taxon>
        <taxon>Streptomyces</taxon>
    </lineage>
</organism>
<evidence type="ECO:0000313" key="3">
    <source>
        <dbReference type="Proteomes" id="UP001611162"/>
    </source>
</evidence>
<comment type="caution">
    <text evidence="2">The sequence shown here is derived from an EMBL/GenBank/DDBJ whole genome shotgun (WGS) entry which is preliminary data.</text>
</comment>
<sequence length="78" mass="7702">MDRSLLSMRATLVLIAAVLAGAVVGLLSALAGDGVARSVLCGLAAAGGAVPLVNQVVTPDHTEGASRRQPSRAGDDHG</sequence>
<evidence type="ECO:0000256" key="1">
    <source>
        <dbReference type="SAM" id="MobiDB-lite"/>
    </source>
</evidence>
<dbReference type="Proteomes" id="UP001611162">
    <property type="component" value="Unassembled WGS sequence"/>
</dbReference>